<reference evidence="1" key="2">
    <citation type="submission" date="2022-06" db="EMBL/GenBank/DDBJ databases">
        <title>Thermospira aquatica gen. nov., sp. nov.</title>
        <authorList>
            <person name="Ben Ali Gam Z."/>
            <person name="Labat M."/>
        </authorList>
    </citation>
    <scope>NUCLEOTIDE SEQUENCE</scope>
    <source>
        <strain evidence="1">F1F22</strain>
    </source>
</reference>
<evidence type="ECO:0000313" key="1">
    <source>
        <dbReference type="EMBL" id="URA09567.1"/>
    </source>
</evidence>
<name>A0AAX3BBD2_9SPIR</name>
<proteinExistence type="predicted"/>
<dbReference type="Proteomes" id="UP001056539">
    <property type="component" value="Chromosome"/>
</dbReference>
<dbReference type="KEGG" id="taqu:KDW03_08735"/>
<dbReference type="EMBL" id="CP073355">
    <property type="protein sequence ID" value="URA09567.1"/>
    <property type="molecule type" value="Genomic_DNA"/>
</dbReference>
<accession>A0AAX3BBD2</accession>
<organism evidence="1 2">
    <name type="scientific">Thermospira aquatica</name>
    <dbReference type="NCBI Taxonomy" id="2828656"/>
    <lineage>
        <taxon>Bacteria</taxon>
        <taxon>Pseudomonadati</taxon>
        <taxon>Spirochaetota</taxon>
        <taxon>Spirochaetia</taxon>
        <taxon>Brevinematales</taxon>
        <taxon>Thermospiraceae</taxon>
        <taxon>Thermospira</taxon>
    </lineage>
</organism>
<gene>
    <name evidence="1" type="ORF">KDW03_08735</name>
</gene>
<sequence>MFERRPIYRETAKEYQKASKKEKKDTGLLCEITGLKPRNYATRLLGNTEKPYM</sequence>
<dbReference type="RefSeq" id="WP_271434701.1">
    <property type="nucleotide sequence ID" value="NZ_CP073355.1"/>
</dbReference>
<keyword evidence="2" id="KW-1185">Reference proteome</keyword>
<reference evidence="1" key="1">
    <citation type="submission" date="2021-04" db="EMBL/GenBank/DDBJ databases">
        <authorList>
            <person name="Postec A."/>
        </authorList>
    </citation>
    <scope>NUCLEOTIDE SEQUENCE</scope>
    <source>
        <strain evidence="1">F1F22</strain>
    </source>
</reference>
<evidence type="ECO:0000313" key="2">
    <source>
        <dbReference type="Proteomes" id="UP001056539"/>
    </source>
</evidence>
<protein>
    <submittedName>
        <fullName evidence="1">Uncharacterized protein</fullName>
    </submittedName>
</protein>
<dbReference type="AlphaFoldDB" id="A0AAX3BBD2"/>